<feature type="region of interest" description="Disordered" evidence="1">
    <location>
        <begin position="667"/>
        <end position="717"/>
    </location>
</feature>
<dbReference type="Proteomes" id="UP000799779">
    <property type="component" value="Unassembled WGS sequence"/>
</dbReference>
<feature type="compositionally biased region" description="Low complexity" evidence="1">
    <location>
        <begin position="23"/>
        <end position="33"/>
    </location>
</feature>
<organism evidence="3 4">
    <name type="scientific">Amniculicola lignicola CBS 123094</name>
    <dbReference type="NCBI Taxonomy" id="1392246"/>
    <lineage>
        <taxon>Eukaryota</taxon>
        <taxon>Fungi</taxon>
        <taxon>Dikarya</taxon>
        <taxon>Ascomycota</taxon>
        <taxon>Pezizomycotina</taxon>
        <taxon>Dothideomycetes</taxon>
        <taxon>Pleosporomycetidae</taxon>
        <taxon>Pleosporales</taxon>
        <taxon>Amniculicolaceae</taxon>
        <taxon>Amniculicola</taxon>
    </lineage>
</organism>
<evidence type="ECO:0000313" key="4">
    <source>
        <dbReference type="Proteomes" id="UP000799779"/>
    </source>
</evidence>
<evidence type="ECO:0000313" key="3">
    <source>
        <dbReference type="EMBL" id="KAF2004442.1"/>
    </source>
</evidence>
<feature type="region of interest" description="Disordered" evidence="1">
    <location>
        <begin position="747"/>
        <end position="787"/>
    </location>
</feature>
<keyword evidence="4" id="KW-1185">Reference proteome</keyword>
<evidence type="ECO:0000259" key="2">
    <source>
        <dbReference type="PROSITE" id="PS50108"/>
    </source>
</evidence>
<dbReference type="InterPro" id="IPR000095">
    <property type="entry name" value="CRIB_dom"/>
</dbReference>
<feature type="compositionally biased region" description="Polar residues" evidence="1">
    <location>
        <begin position="1"/>
        <end position="20"/>
    </location>
</feature>
<dbReference type="EMBL" id="ML977567">
    <property type="protein sequence ID" value="KAF2004442.1"/>
    <property type="molecule type" value="Genomic_DNA"/>
</dbReference>
<dbReference type="AlphaFoldDB" id="A0A6A5WRY0"/>
<accession>A0A6A5WRY0</accession>
<feature type="region of interest" description="Disordered" evidence="1">
    <location>
        <begin position="527"/>
        <end position="549"/>
    </location>
</feature>
<dbReference type="PROSITE" id="PS50108">
    <property type="entry name" value="CRIB"/>
    <property type="match status" value="1"/>
</dbReference>
<evidence type="ECO:0000256" key="1">
    <source>
        <dbReference type="SAM" id="MobiDB-lite"/>
    </source>
</evidence>
<feature type="region of interest" description="Disordered" evidence="1">
    <location>
        <begin position="1"/>
        <end position="93"/>
    </location>
</feature>
<proteinExistence type="predicted"/>
<feature type="compositionally biased region" description="Polar residues" evidence="1">
    <location>
        <begin position="279"/>
        <end position="291"/>
    </location>
</feature>
<reference evidence="3" key="1">
    <citation type="journal article" date="2020" name="Stud. Mycol.">
        <title>101 Dothideomycetes genomes: a test case for predicting lifestyles and emergence of pathogens.</title>
        <authorList>
            <person name="Haridas S."/>
            <person name="Albert R."/>
            <person name="Binder M."/>
            <person name="Bloem J."/>
            <person name="Labutti K."/>
            <person name="Salamov A."/>
            <person name="Andreopoulos B."/>
            <person name="Baker S."/>
            <person name="Barry K."/>
            <person name="Bills G."/>
            <person name="Bluhm B."/>
            <person name="Cannon C."/>
            <person name="Castanera R."/>
            <person name="Culley D."/>
            <person name="Daum C."/>
            <person name="Ezra D."/>
            <person name="Gonzalez J."/>
            <person name="Henrissat B."/>
            <person name="Kuo A."/>
            <person name="Liang C."/>
            <person name="Lipzen A."/>
            <person name="Lutzoni F."/>
            <person name="Magnuson J."/>
            <person name="Mondo S."/>
            <person name="Nolan M."/>
            <person name="Ohm R."/>
            <person name="Pangilinan J."/>
            <person name="Park H.-J."/>
            <person name="Ramirez L."/>
            <person name="Alfaro M."/>
            <person name="Sun H."/>
            <person name="Tritt A."/>
            <person name="Yoshinaga Y."/>
            <person name="Zwiers L.-H."/>
            <person name="Turgeon B."/>
            <person name="Goodwin S."/>
            <person name="Spatafora J."/>
            <person name="Crous P."/>
            <person name="Grigoriev I."/>
        </authorList>
    </citation>
    <scope>NUCLEOTIDE SEQUENCE</scope>
    <source>
        <strain evidence="3">CBS 123094</strain>
    </source>
</reference>
<feature type="compositionally biased region" description="Low complexity" evidence="1">
    <location>
        <begin position="74"/>
        <end position="91"/>
    </location>
</feature>
<name>A0A6A5WRY0_9PLEO</name>
<feature type="compositionally biased region" description="Low complexity" evidence="1">
    <location>
        <begin position="328"/>
        <end position="338"/>
    </location>
</feature>
<protein>
    <recommendedName>
        <fullName evidence="2">CRIB domain-containing protein</fullName>
    </recommendedName>
</protein>
<feature type="compositionally biased region" description="Low complexity" evidence="1">
    <location>
        <begin position="686"/>
        <end position="713"/>
    </location>
</feature>
<feature type="domain" description="CRIB" evidence="2">
    <location>
        <begin position="172"/>
        <end position="185"/>
    </location>
</feature>
<sequence>MFMFNKNNAVPGSSQSSIDSRVTDPSTSTSTSDAWVSHSSDVSSYGDLPSPERQERSFSGKRTSVFNLRSRSNTATSLSPSFTSFSSSMTSDTKRSSQDLKHFAGHSFMELSGTRRSIFTRGKKSKRASGQFDGIVEDEEADIVAKRTSLLRKGRKGGNQSEFSIRSLKHRISSPFDFQHVAHTDRDQFETAIEEASENDLVAEFWTVRASQAPRSDLAGIKADNLHFQNFSSENLAASEVRSQSAASYRSPPLSPQPSQDSPQLGSPLRETSAMALRSSRSAESFSQPGLQNRFHRHTQSGNAPPRMSSRLPLAPIDDLPEEPVEQSTPSPTSASPSIRNSGIWDLYAPFNSPIGVGTLSTITDEPDSDYVGHAVSTPDNTAILPTPPFTPGVKEIQDGFDWFAKPRPAPQPPVKSPKAPFFESFSFRNNQRSPIARSNIRSSPFTSPKTVTQRNPMTRPISQMSETLGAPILARRSSIRRTSTVRRKSNTWRGIEDSWEDDIDYIYDNALEADCDLDWERVFEDGAFEDRDPTPEQSDFEQGLSDMPHNVQTSATTLQNEPDRQSNYYSGPFRPSLLVPSSSMVPELESAVSASTADTGVRTPSEIFSVMGHQSTRFSGPENFTIPTPLLSSPDMKEMPQEQMYDDLLADYEGSDRHFPLLDATQSITSSTRSSHVRSSKRSSYDSSLMSSGITSGSWSSPVRRSASSSGSLPDLVHSRRARRDFNMVVDQLSDQVASFTTLNQEDTEQNQDHDATPPGRSLQSQTFFSSDEEDNQTSKDQNTVEGEVRASLELARQGSQRATRAPLLYHKYASSDGAAKLLASSMQATPELQQPLQTRHRAASSPHTLRNTRQAYFSLFPVPPTHSPVASPTSTQH</sequence>
<feature type="compositionally biased region" description="Low complexity" evidence="1">
    <location>
        <begin position="257"/>
        <end position="269"/>
    </location>
</feature>
<gene>
    <name evidence="3" type="ORF">P154DRAFT_43799</name>
</gene>
<dbReference type="OrthoDB" id="24581at2759"/>
<feature type="region of interest" description="Disordered" evidence="1">
    <location>
        <begin position="242"/>
        <end position="338"/>
    </location>
</feature>
<feature type="compositionally biased region" description="Polar residues" evidence="1">
    <location>
        <begin position="60"/>
        <end position="73"/>
    </location>
</feature>